<keyword evidence="2" id="KW-1185">Reference proteome</keyword>
<dbReference type="EMBL" id="CAXLJM020000017">
    <property type="protein sequence ID" value="CAL8084010.1"/>
    <property type="molecule type" value="Genomic_DNA"/>
</dbReference>
<name>A0ABP1Q024_9HEXA</name>
<evidence type="ECO:0000313" key="2">
    <source>
        <dbReference type="Proteomes" id="UP001642540"/>
    </source>
</evidence>
<organism evidence="1 2">
    <name type="scientific">Orchesella dallaii</name>
    <dbReference type="NCBI Taxonomy" id="48710"/>
    <lineage>
        <taxon>Eukaryota</taxon>
        <taxon>Metazoa</taxon>
        <taxon>Ecdysozoa</taxon>
        <taxon>Arthropoda</taxon>
        <taxon>Hexapoda</taxon>
        <taxon>Collembola</taxon>
        <taxon>Entomobryomorpha</taxon>
        <taxon>Entomobryoidea</taxon>
        <taxon>Orchesellidae</taxon>
        <taxon>Orchesellinae</taxon>
        <taxon>Orchesella</taxon>
    </lineage>
</organism>
<sequence length="249" mass="28664">MVVWHIAGKQSNVNGLGAFFVYIVLLGQSSSNMDKVRWLTGAWIMTSIVISHFYQGENIERLTAPLSPRMIGEFSELLESNITIYSAIGLKKTQMRRILSAYSKDDVNNVLGGYSGMTIFGKTFLRNEYKFAIDVAHKKLSQILYSPRNKKQAMKLLKVGFYISRLATCGSVAFVGPLKRVQLLKRQLQERGVARKRIAISKTPYSDVYDIWKFLNIPWDSSWFQKRIFSLFQSGIPLLWKRWEFRIST</sequence>
<comment type="caution">
    <text evidence="1">The sequence shown here is derived from an EMBL/GenBank/DDBJ whole genome shotgun (WGS) entry which is preliminary data.</text>
</comment>
<protein>
    <submittedName>
        <fullName evidence="1">Uncharacterized protein</fullName>
    </submittedName>
</protein>
<reference evidence="1 2" key="1">
    <citation type="submission" date="2024-08" db="EMBL/GenBank/DDBJ databases">
        <authorList>
            <person name="Cucini C."/>
            <person name="Frati F."/>
        </authorList>
    </citation>
    <scope>NUCLEOTIDE SEQUENCE [LARGE SCALE GENOMIC DNA]</scope>
</reference>
<gene>
    <name evidence="1" type="ORF">ODALV1_LOCUS5666</name>
</gene>
<dbReference type="Proteomes" id="UP001642540">
    <property type="component" value="Unassembled WGS sequence"/>
</dbReference>
<evidence type="ECO:0000313" key="1">
    <source>
        <dbReference type="EMBL" id="CAL8084010.1"/>
    </source>
</evidence>
<accession>A0ABP1Q024</accession>
<proteinExistence type="predicted"/>